<feature type="region of interest" description="Disordered" evidence="1">
    <location>
        <begin position="118"/>
        <end position="148"/>
    </location>
</feature>
<dbReference type="RefSeq" id="WP_066638639.1">
    <property type="nucleotide sequence ID" value="NZ_CP014989.1"/>
</dbReference>
<organism evidence="2 3">
    <name type="scientific">Serinicoccus hydrothermalis</name>
    <dbReference type="NCBI Taxonomy" id="1758689"/>
    <lineage>
        <taxon>Bacteria</taxon>
        <taxon>Bacillati</taxon>
        <taxon>Actinomycetota</taxon>
        <taxon>Actinomycetes</taxon>
        <taxon>Micrococcales</taxon>
        <taxon>Ornithinimicrobiaceae</taxon>
        <taxon>Serinicoccus</taxon>
    </lineage>
</organism>
<feature type="compositionally biased region" description="Basic and acidic residues" evidence="1">
    <location>
        <begin position="134"/>
        <end position="147"/>
    </location>
</feature>
<accession>A0A1B1NC83</accession>
<proteinExistence type="predicted"/>
<reference evidence="2 3" key="1">
    <citation type="submission" date="2016-03" db="EMBL/GenBank/DDBJ databases">
        <title>Shallow-sea hydrothermal system.</title>
        <authorList>
            <person name="Tang K."/>
        </authorList>
    </citation>
    <scope>NUCLEOTIDE SEQUENCE [LARGE SCALE GENOMIC DNA]</scope>
    <source>
        <strain evidence="2 3">JLT9</strain>
    </source>
</reference>
<evidence type="ECO:0000313" key="3">
    <source>
        <dbReference type="Proteomes" id="UP000092482"/>
    </source>
</evidence>
<dbReference type="EMBL" id="CP014989">
    <property type="protein sequence ID" value="ANS79024.1"/>
    <property type="molecule type" value="Genomic_DNA"/>
</dbReference>
<gene>
    <name evidence="2" type="ORF">SGUI_1628</name>
</gene>
<dbReference type="STRING" id="1758689.SGUI_1628"/>
<evidence type="ECO:0000313" key="2">
    <source>
        <dbReference type="EMBL" id="ANS79024.1"/>
    </source>
</evidence>
<dbReference type="AlphaFoldDB" id="A0A1B1NC83"/>
<name>A0A1B1NC83_9MICO</name>
<keyword evidence="3" id="KW-1185">Reference proteome</keyword>
<evidence type="ECO:0000256" key="1">
    <source>
        <dbReference type="SAM" id="MobiDB-lite"/>
    </source>
</evidence>
<sequence>MMLLATEDEMLARTLGRRVVAALLGSTSDTYSFAVCEPDGARRHVVDSAGHREVDEGPALPAEDGVELLTEDTVLGLVGDVTGVEIWDAFVEEDWEVLEGEGVFGTEMMFDEGPAVEPGVAAPGDEAYPSAGESTHEAGDRTSEPARKGFFARLFGR</sequence>
<dbReference type="Proteomes" id="UP000092482">
    <property type="component" value="Chromosome"/>
</dbReference>
<protein>
    <submittedName>
        <fullName evidence="2">Uncharacterized protein</fullName>
    </submittedName>
</protein>
<dbReference type="OrthoDB" id="5112028at2"/>
<dbReference type="KEGG" id="serj:SGUI_1628"/>